<gene>
    <name evidence="1" type="ORF">MM415A03193_0005</name>
    <name evidence="2" type="ORF">MM415B02392_0002</name>
</gene>
<evidence type="ECO:0000313" key="1">
    <source>
        <dbReference type="EMBL" id="QJA71394.1"/>
    </source>
</evidence>
<accession>A0A6M3JMN5</accession>
<dbReference type="EMBL" id="MT141870">
    <property type="protein sequence ID" value="QJA71394.1"/>
    <property type="molecule type" value="Genomic_DNA"/>
</dbReference>
<protein>
    <submittedName>
        <fullName evidence="1">Uncharacterized protein</fullName>
    </submittedName>
</protein>
<dbReference type="EMBL" id="MT142906">
    <property type="protein sequence ID" value="QJA90325.1"/>
    <property type="molecule type" value="Genomic_DNA"/>
</dbReference>
<reference evidence="1" key="1">
    <citation type="submission" date="2020-03" db="EMBL/GenBank/DDBJ databases">
        <title>The deep terrestrial virosphere.</title>
        <authorList>
            <person name="Holmfeldt K."/>
            <person name="Nilsson E."/>
            <person name="Simone D."/>
            <person name="Lopez-Fernandez M."/>
            <person name="Wu X."/>
            <person name="de Brujin I."/>
            <person name="Lundin D."/>
            <person name="Andersson A."/>
            <person name="Bertilsson S."/>
            <person name="Dopson M."/>
        </authorList>
    </citation>
    <scope>NUCLEOTIDE SEQUENCE</scope>
    <source>
        <strain evidence="1">MM415A03193</strain>
        <strain evidence="2">MM415B02392</strain>
    </source>
</reference>
<name>A0A6M3JMN5_9ZZZZ</name>
<sequence length="131" mass="15027">MAKTTKVTYHCDGYYFNNVCPSRGMQDPADIRKDGEGWLRQSRCVCKTNGLNPMDNYEFCRHCAQHKHMFRKEGRVLTGRVVEVTPFKAITNDYLVAKAYKTRKSLLRFLTDKPHLTGLNVVTGQILKQGV</sequence>
<evidence type="ECO:0000313" key="2">
    <source>
        <dbReference type="EMBL" id="QJA90325.1"/>
    </source>
</evidence>
<dbReference type="AlphaFoldDB" id="A0A6M3JMN5"/>
<organism evidence="1">
    <name type="scientific">viral metagenome</name>
    <dbReference type="NCBI Taxonomy" id="1070528"/>
    <lineage>
        <taxon>unclassified sequences</taxon>
        <taxon>metagenomes</taxon>
        <taxon>organismal metagenomes</taxon>
    </lineage>
</organism>
<proteinExistence type="predicted"/>